<protein>
    <submittedName>
        <fullName evidence="1">Putative transposase</fullName>
    </submittedName>
</protein>
<dbReference type="GO" id="GO:0004803">
    <property type="term" value="F:transposase activity"/>
    <property type="evidence" value="ECO:0007669"/>
    <property type="project" value="InterPro"/>
</dbReference>
<dbReference type="Pfam" id="PF01527">
    <property type="entry name" value="HTH_Tnp_1"/>
    <property type="match status" value="1"/>
</dbReference>
<evidence type="ECO:0000313" key="2">
    <source>
        <dbReference type="Proteomes" id="UP000610746"/>
    </source>
</evidence>
<dbReference type="AlphaFoldDB" id="A0A8J8G9W3"/>
<dbReference type="GO" id="GO:0006313">
    <property type="term" value="P:DNA transposition"/>
    <property type="evidence" value="ECO:0007669"/>
    <property type="project" value="InterPro"/>
</dbReference>
<gene>
    <name evidence="1" type="ORF">HNQ03_002909</name>
</gene>
<dbReference type="SUPFAM" id="SSF46689">
    <property type="entry name" value="Homeodomain-like"/>
    <property type="match status" value="1"/>
</dbReference>
<dbReference type="Gene3D" id="1.10.10.60">
    <property type="entry name" value="Homeodomain-like"/>
    <property type="match status" value="1"/>
</dbReference>
<accession>A0A8J8G9W3</accession>
<dbReference type="EMBL" id="JABSNO010000029">
    <property type="protein sequence ID" value="NRS93818.1"/>
    <property type="molecule type" value="Genomic_DNA"/>
</dbReference>
<reference evidence="1" key="1">
    <citation type="submission" date="2020-05" db="EMBL/GenBank/DDBJ databases">
        <title>Genomic Encyclopedia of Type Strains, Phase IV (KMG-V): Genome sequencing to study the core and pangenomes of soil and plant-associated prokaryotes.</title>
        <authorList>
            <person name="Whitman W."/>
        </authorList>
    </citation>
    <scope>NUCLEOTIDE SEQUENCE</scope>
    <source>
        <strain evidence="1">16F</strain>
    </source>
</reference>
<dbReference type="Proteomes" id="UP000610746">
    <property type="component" value="Unassembled WGS sequence"/>
</dbReference>
<sequence>MKRSRFSPEQIAKILKDYENGTTTEELCGVNGVSRPTFYKWRSKYCT</sequence>
<evidence type="ECO:0000313" key="1">
    <source>
        <dbReference type="EMBL" id="NRS93818.1"/>
    </source>
</evidence>
<name>A0A8J8G9W3_9FLAO</name>
<keyword evidence="2" id="KW-1185">Reference proteome</keyword>
<dbReference type="InterPro" id="IPR002514">
    <property type="entry name" value="Transposase_8"/>
</dbReference>
<proteinExistence type="predicted"/>
<organism evidence="1 2">
    <name type="scientific">Frigoriflavimonas asaccharolytica</name>
    <dbReference type="NCBI Taxonomy" id="2735899"/>
    <lineage>
        <taxon>Bacteria</taxon>
        <taxon>Pseudomonadati</taxon>
        <taxon>Bacteroidota</taxon>
        <taxon>Flavobacteriia</taxon>
        <taxon>Flavobacteriales</taxon>
        <taxon>Weeksellaceae</taxon>
        <taxon>Frigoriflavimonas</taxon>
    </lineage>
</organism>
<dbReference type="GO" id="GO:0003677">
    <property type="term" value="F:DNA binding"/>
    <property type="evidence" value="ECO:0007669"/>
    <property type="project" value="InterPro"/>
</dbReference>
<comment type="caution">
    <text evidence="1">The sequence shown here is derived from an EMBL/GenBank/DDBJ whole genome shotgun (WGS) entry which is preliminary data.</text>
</comment>
<dbReference type="InterPro" id="IPR009057">
    <property type="entry name" value="Homeodomain-like_sf"/>
</dbReference>